<dbReference type="Gramene" id="Kaladp0423s0010.1.v1.1">
    <property type="protein sequence ID" value="Kaladp0423s0010.1.v1.1.CDS.1"/>
    <property type="gene ID" value="Kaladp0423s0010.v1.1"/>
</dbReference>
<dbReference type="Proteomes" id="UP000594263">
    <property type="component" value="Unplaced"/>
</dbReference>
<keyword evidence="3" id="KW-1185">Reference proteome</keyword>
<name>A0A7N0VBJ0_KALFE</name>
<evidence type="ECO:0000256" key="1">
    <source>
        <dbReference type="SAM" id="Phobius"/>
    </source>
</evidence>
<proteinExistence type="predicted"/>
<keyword evidence="1" id="KW-1133">Transmembrane helix</keyword>
<feature type="transmembrane region" description="Helical" evidence="1">
    <location>
        <begin position="74"/>
        <end position="96"/>
    </location>
</feature>
<dbReference type="AlphaFoldDB" id="A0A7N0VBJ0"/>
<keyword evidence="1" id="KW-0812">Transmembrane</keyword>
<keyword evidence="1" id="KW-0472">Membrane</keyword>
<accession>A0A7N0VBJ0</accession>
<protein>
    <submittedName>
        <fullName evidence="2">Uncharacterized protein</fullName>
    </submittedName>
</protein>
<reference evidence="2" key="1">
    <citation type="submission" date="2021-01" db="UniProtKB">
        <authorList>
            <consortium name="EnsemblPlants"/>
        </authorList>
    </citation>
    <scope>IDENTIFICATION</scope>
</reference>
<evidence type="ECO:0000313" key="3">
    <source>
        <dbReference type="Proteomes" id="UP000594263"/>
    </source>
</evidence>
<sequence length="194" mass="22588">MHYRKFKTPNYDFYELKYADCIYLFSIFIVAVGEKVANRRQPEASDEGSRKIDPEILLSRRDISPDWRTNRLSVYFLSPHTLLVAATLQLFLFSALLTFFPRPVSALWNSQLLCRFVYFCYCQFCYCCFMFLFLAIREMKENDGDAVFQLFHVLSGNSRGCVDTEGSNSSLNVRNYKKDKKTGSSKSFEVAHSF</sequence>
<feature type="transmembrane region" description="Helical" evidence="1">
    <location>
        <begin position="116"/>
        <end position="136"/>
    </location>
</feature>
<evidence type="ECO:0000313" key="2">
    <source>
        <dbReference type="EnsemblPlants" id="Kaladp0423s0010.1.v1.1.CDS.1"/>
    </source>
</evidence>
<dbReference type="EnsemblPlants" id="Kaladp0423s0010.1.v1.1">
    <property type="protein sequence ID" value="Kaladp0423s0010.1.v1.1.CDS.1"/>
    <property type="gene ID" value="Kaladp0423s0010.v1.1"/>
</dbReference>
<organism evidence="2 3">
    <name type="scientific">Kalanchoe fedtschenkoi</name>
    <name type="common">Lavender scallops</name>
    <name type="synonym">South American air plant</name>
    <dbReference type="NCBI Taxonomy" id="63787"/>
    <lineage>
        <taxon>Eukaryota</taxon>
        <taxon>Viridiplantae</taxon>
        <taxon>Streptophyta</taxon>
        <taxon>Embryophyta</taxon>
        <taxon>Tracheophyta</taxon>
        <taxon>Spermatophyta</taxon>
        <taxon>Magnoliopsida</taxon>
        <taxon>eudicotyledons</taxon>
        <taxon>Gunneridae</taxon>
        <taxon>Pentapetalae</taxon>
        <taxon>Saxifragales</taxon>
        <taxon>Crassulaceae</taxon>
        <taxon>Kalanchoe</taxon>
    </lineage>
</organism>